<organism evidence="5 6">
    <name type="scientific">Pseudaquabacterium pictum</name>
    <dbReference type="NCBI Taxonomy" id="2315236"/>
    <lineage>
        <taxon>Bacteria</taxon>
        <taxon>Pseudomonadati</taxon>
        <taxon>Pseudomonadota</taxon>
        <taxon>Betaproteobacteria</taxon>
        <taxon>Burkholderiales</taxon>
        <taxon>Sphaerotilaceae</taxon>
        <taxon>Pseudaquabacterium</taxon>
    </lineage>
</organism>
<dbReference type="AlphaFoldDB" id="A0A480B137"/>
<dbReference type="EMBL" id="BJCL01000011">
    <property type="protein sequence ID" value="GCL64758.1"/>
    <property type="molecule type" value="Genomic_DNA"/>
</dbReference>
<name>A0A480B137_9BURK</name>
<dbReference type="Pfam" id="PF12833">
    <property type="entry name" value="HTH_18"/>
    <property type="match status" value="1"/>
</dbReference>
<dbReference type="Gene3D" id="1.10.10.60">
    <property type="entry name" value="Homeodomain-like"/>
    <property type="match status" value="1"/>
</dbReference>
<accession>A0A480B137</accession>
<evidence type="ECO:0000259" key="4">
    <source>
        <dbReference type="PROSITE" id="PS01124"/>
    </source>
</evidence>
<keyword evidence="1" id="KW-0805">Transcription regulation</keyword>
<reference evidence="6" key="1">
    <citation type="submission" date="2019-03" db="EMBL/GenBank/DDBJ databases">
        <title>Aquabacterium pictum sp.nov., the first bacteriochlorophyll a-containing freshwater bacterium in the genus Aquabacterium of the class Betaproteobacteria.</title>
        <authorList>
            <person name="Hirose S."/>
            <person name="Tank M."/>
            <person name="Hara E."/>
            <person name="Tamaki H."/>
            <person name="Takaichi S."/>
            <person name="Haruta S."/>
            <person name="Hanada S."/>
        </authorList>
    </citation>
    <scope>NUCLEOTIDE SEQUENCE [LARGE SCALE GENOMIC DNA]</scope>
    <source>
        <strain evidence="6">W35</strain>
    </source>
</reference>
<keyword evidence="3" id="KW-0804">Transcription</keyword>
<dbReference type="Proteomes" id="UP000301751">
    <property type="component" value="Unassembled WGS sequence"/>
</dbReference>
<dbReference type="InterPro" id="IPR018062">
    <property type="entry name" value="HTH_AraC-typ_CS"/>
</dbReference>
<evidence type="ECO:0000313" key="6">
    <source>
        <dbReference type="Proteomes" id="UP000301751"/>
    </source>
</evidence>
<dbReference type="InterPro" id="IPR018060">
    <property type="entry name" value="HTH_AraC"/>
</dbReference>
<evidence type="ECO:0000256" key="3">
    <source>
        <dbReference type="ARBA" id="ARBA00023163"/>
    </source>
</evidence>
<dbReference type="PROSITE" id="PS01124">
    <property type="entry name" value="HTH_ARAC_FAMILY_2"/>
    <property type="match status" value="1"/>
</dbReference>
<dbReference type="InterPro" id="IPR050204">
    <property type="entry name" value="AraC_XylS_family_regulators"/>
</dbReference>
<dbReference type="PANTHER" id="PTHR46796">
    <property type="entry name" value="HTH-TYPE TRANSCRIPTIONAL ACTIVATOR RHAS-RELATED"/>
    <property type="match status" value="1"/>
</dbReference>
<dbReference type="InterPro" id="IPR009057">
    <property type="entry name" value="Homeodomain-like_sf"/>
</dbReference>
<evidence type="ECO:0000313" key="5">
    <source>
        <dbReference type="EMBL" id="GCL64758.1"/>
    </source>
</evidence>
<dbReference type="PROSITE" id="PS00041">
    <property type="entry name" value="HTH_ARAC_FAMILY_1"/>
    <property type="match status" value="1"/>
</dbReference>
<comment type="caution">
    <text evidence="5">The sequence shown here is derived from an EMBL/GenBank/DDBJ whole genome shotgun (WGS) entry which is preliminary data.</text>
</comment>
<keyword evidence="6" id="KW-1185">Reference proteome</keyword>
<evidence type="ECO:0000256" key="1">
    <source>
        <dbReference type="ARBA" id="ARBA00023015"/>
    </source>
</evidence>
<evidence type="ECO:0000256" key="2">
    <source>
        <dbReference type="ARBA" id="ARBA00023125"/>
    </source>
</evidence>
<dbReference type="SUPFAM" id="SSF46689">
    <property type="entry name" value="Homeodomain-like"/>
    <property type="match status" value="1"/>
</dbReference>
<dbReference type="GO" id="GO:0043565">
    <property type="term" value="F:sequence-specific DNA binding"/>
    <property type="evidence" value="ECO:0007669"/>
    <property type="project" value="InterPro"/>
</dbReference>
<keyword evidence="2" id="KW-0238">DNA-binding</keyword>
<feature type="domain" description="HTH araC/xylS-type" evidence="4">
    <location>
        <begin position="160"/>
        <end position="257"/>
    </location>
</feature>
<gene>
    <name evidence="5" type="ORF">AQPW35_38390</name>
</gene>
<dbReference type="GO" id="GO:0003700">
    <property type="term" value="F:DNA-binding transcription factor activity"/>
    <property type="evidence" value="ECO:0007669"/>
    <property type="project" value="InterPro"/>
</dbReference>
<dbReference type="SMART" id="SM00342">
    <property type="entry name" value="HTH_ARAC"/>
    <property type="match status" value="1"/>
</dbReference>
<sequence>MGRDRKVADAAIVPAGLAAGFQESPVLPRVLPRVCVGPARALYTGPGLDLAPHINLALTIAVAWQQPFALRTWARTGGWSDWRRCEAAVVPSESLHHLQSSGSMAFLYLDPLQDRRSPLSLADLLAGRARLLEAGPAVGIDAAFAAFGLARRVPTDDRIARVVLEIERHPDAFARLRDAAAVAHLSPSRFRARFDREVGLPFRRYRMWRRMAVVMRTLAGGGNLTDAALAAGFASSAHLSSAFRQVFGLPASSLLALGVTIDLSGDAVLPAQWVSARPRAPAAAA</sequence>
<proteinExistence type="predicted"/>
<protein>
    <submittedName>
        <fullName evidence="5">Transcriptional regulator</fullName>
    </submittedName>
</protein>